<accession>A0A7G9S4A3</accession>
<sequence>MSSRTLLQELASTAGVSTVAYVDGPRALPQVEEESRREALLDRLRSAGAPKADVEAIDGALAQANGTPSPSARYLVARNGSIEADITFPGHRFGSEIAASGPLPTLLPLIRHRSRRVRYLVIETDREGAEVRLERADQHTPEHSEQVEGRTDSLTKVQTGGTSHARYQRAAEEVWKHTQSEVAEVTDRLVKQHRPDFILISGDVRARQLLIEGLSDASSALVHEFEVHTRADGADDDGIANAIAEIAESHVANGIAAVVDRARSSDGALGAEGVQEVVEALQQARVDTLVLDARLEGSSEQLHALSAEPWVSEDAPNDLDAESLGMVSAAEALARAAVLTGARVIINEEQFESEDSPRAHAEPDPPIASLRWATELSSP</sequence>
<feature type="region of interest" description="Disordered" evidence="1">
    <location>
        <begin position="349"/>
        <end position="379"/>
    </location>
</feature>
<dbReference type="AlphaFoldDB" id="A0A7G9S4A3"/>
<evidence type="ECO:0000256" key="1">
    <source>
        <dbReference type="SAM" id="MobiDB-lite"/>
    </source>
</evidence>
<dbReference type="Pfam" id="PF18844">
    <property type="entry name" value="baeRF_family2"/>
    <property type="match status" value="1"/>
</dbReference>
<dbReference type="EMBL" id="CP060716">
    <property type="protein sequence ID" value="QNN62678.1"/>
    <property type="molecule type" value="Genomic_DNA"/>
</dbReference>
<evidence type="ECO:0000313" key="2">
    <source>
        <dbReference type="EMBL" id="QNN62678.1"/>
    </source>
</evidence>
<dbReference type="InterPro" id="IPR040701">
    <property type="entry name" value="Bact_RF_family2"/>
</dbReference>
<evidence type="ECO:0008006" key="4">
    <source>
        <dbReference type="Google" id="ProtNLM"/>
    </source>
</evidence>
<dbReference type="SUPFAM" id="SSF53137">
    <property type="entry name" value="Translational machinery components"/>
    <property type="match status" value="1"/>
</dbReference>
<keyword evidence="3" id="KW-1185">Reference proteome</keyword>
<dbReference type="Gene3D" id="3.30.420.60">
    <property type="entry name" value="eRF1 domain 2"/>
    <property type="match status" value="1"/>
</dbReference>
<proteinExistence type="predicted"/>
<dbReference type="KEGG" id="ldn:H9L06_10690"/>
<feature type="region of interest" description="Disordered" evidence="1">
    <location>
        <begin position="136"/>
        <end position="161"/>
    </location>
</feature>
<reference evidence="2 3" key="1">
    <citation type="submission" date="2020-08" db="EMBL/GenBank/DDBJ databases">
        <title>Genome sequence of Leucobacter denitrificans KACC 14055T.</title>
        <authorList>
            <person name="Hyun D.-W."/>
            <person name="Bae J.-W."/>
        </authorList>
    </citation>
    <scope>NUCLEOTIDE SEQUENCE [LARGE SCALE GENOMIC DNA]</scope>
    <source>
        <strain evidence="2 3">KACC 14055</strain>
    </source>
</reference>
<gene>
    <name evidence="2" type="ORF">H9L06_10690</name>
</gene>
<feature type="compositionally biased region" description="Basic and acidic residues" evidence="1">
    <location>
        <begin position="136"/>
        <end position="153"/>
    </location>
</feature>
<name>A0A7G9S4A3_9MICO</name>
<dbReference type="InterPro" id="IPR042226">
    <property type="entry name" value="eFR1_2_sf"/>
</dbReference>
<evidence type="ECO:0000313" key="3">
    <source>
        <dbReference type="Proteomes" id="UP000515934"/>
    </source>
</evidence>
<organism evidence="2 3">
    <name type="scientific">Leucobacter denitrificans</name>
    <dbReference type="NCBI Taxonomy" id="683042"/>
    <lineage>
        <taxon>Bacteria</taxon>
        <taxon>Bacillati</taxon>
        <taxon>Actinomycetota</taxon>
        <taxon>Actinomycetes</taxon>
        <taxon>Micrococcales</taxon>
        <taxon>Microbacteriaceae</taxon>
        <taxon>Leucobacter</taxon>
    </lineage>
</organism>
<protein>
    <recommendedName>
        <fullName evidence="4">Peptide chain release factor 1</fullName>
    </recommendedName>
</protein>
<dbReference type="RefSeq" id="WP_187555147.1">
    <property type="nucleotide sequence ID" value="NZ_CP060716.1"/>
</dbReference>
<dbReference type="Proteomes" id="UP000515934">
    <property type="component" value="Chromosome"/>
</dbReference>